<sequence length="68" mass="7943">MTSVLVKGKRDVVSLEVWRFPSFPMFAITETLEFNERLFRIGIVGWDEAEKTKEGSGREKARQTPQRR</sequence>
<name>A0A059C1J4_EUCGR</name>
<evidence type="ECO:0000313" key="1">
    <source>
        <dbReference type="EMBL" id="KCW72328.1"/>
    </source>
</evidence>
<gene>
    <name evidence="1" type="ORF">EUGRSUZ_E00786</name>
</gene>
<dbReference type="AlphaFoldDB" id="A0A059C1J4"/>
<proteinExistence type="predicted"/>
<accession>A0A059C1J4</accession>
<reference evidence="1" key="1">
    <citation type="submission" date="2013-07" db="EMBL/GenBank/DDBJ databases">
        <title>The genome of Eucalyptus grandis.</title>
        <authorList>
            <person name="Schmutz J."/>
            <person name="Hayes R."/>
            <person name="Myburg A."/>
            <person name="Tuskan G."/>
            <person name="Grattapaglia D."/>
            <person name="Rokhsar D.S."/>
        </authorList>
    </citation>
    <scope>NUCLEOTIDE SEQUENCE</scope>
    <source>
        <tissue evidence="1">Leaf extractions</tissue>
    </source>
</reference>
<dbReference type="Gramene" id="KCW72328">
    <property type="protein sequence ID" value="KCW72328"/>
    <property type="gene ID" value="EUGRSUZ_E00786"/>
</dbReference>
<dbReference type="EMBL" id="KK198757">
    <property type="protein sequence ID" value="KCW72328.1"/>
    <property type="molecule type" value="Genomic_DNA"/>
</dbReference>
<dbReference type="InParanoid" id="A0A059C1J4"/>
<organism evidence="1">
    <name type="scientific">Eucalyptus grandis</name>
    <name type="common">Flooded gum</name>
    <dbReference type="NCBI Taxonomy" id="71139"/>
    <lineage>
        <taxon>Eukaryota</taxon>
        <taxon>Viridiplantae</taxon>
        <taxon>Streptophyta</taxon>
        <taxon>Embryophyta</taxon>
        <taxon>Tracheophyta</taxon>
        <taxon>Spermatophyta</taxon>
        <taxon>Magnoliopsida</taxon>
        <taxon>eudicotyledons</taxon>
        <taxon>Gunneridae</taxon>
        <taxon>Pentapetalae</taxon>
        <taxon>rosids</taxon>
        <taxon>malvids</taxon>
        <taxon>Myrtales</taxon>
        <taxon>Myrtaceae</taxon>
        <taxon>Myrtoideae</taxon>
        <taxon>Eucalypteae</taxon>
        <taxon>Eucalyptus</taxon>
    </lineage>
</organism>
<protein>
    <submittedName>
        <fullName evidence="1">Uncharacterized protein</fullName>
    </submittedName>
</protein>